<evidence type="ECO:0000313" key="4">
    <source>
        <dbReference type="EMBL" id="MEP7729492.1"/>
    </source>
</evidence>
<dbReference type="RefSeq" id="WP_348576777.1">
    <property type="nucleotide sequence ID" value="NZ_JBDYKN010000006.1"/>
</dbReference>
<sequence length="240" mass="27391">MTEAMESAVTSNAISYAKKIKKTFAKKMVDPLPQEESPVSVFMAGSPGAGKTEVARLIIQDFESEYGINLVHIENDELRKEFADYGGHNSSLFQQPATILVEAIHDRALKRSVSFVLDSTLASFEKARKNIERSLAKGRYIQIIFVYQEPEQAWELVKAREKVEGRRVPPEVFVEQFMGSQLVVSQLKRIFGDEINIIFMEKNIAKKHKNEKPKFNVADIDVILRKKYNREQLETIVGLR</sequence>
<dbReference type="InterPro" id="IPR010488">
    <property type="entry name" value="Zeta_toxin_domain"/>
</dbReference>
<dbReference type="EMBL" id="JBDYKN010000006">
    <property type="protein sequence ID" value="MEP7729492.1"/>
    <property type="molecule type" value="Genomic_DNA"/>
</dbReference>
<feature type="domain" description="Zeta toxin" evidence="3">
    <location>
        <begin position="32"/>
        <end position="207"/>
    </location>
</feature>
<organism evidence="4 5">
    <name type="scientific">Marinomonas primoryensis</name>
    <dbReference type="NCBI Taxonomy" id="178399"/>
    <lineage>
        <taxon>Bacteria</taxon>
        <taxon>Pseudomonadati</taxon>
        <taxon>Pseudomonadota</taxon>
        <taxon>Gammaproteobacteria</taxon>
        <taxon>Oceanospirillales</taxon>
        <taxon>Oceanospirillaceae</taxon>
        <taxon>Marinomonas</taxon>
    </lineage>
</organism>
<evidence type="ECO:0000256" key="1">
    <source>
        <dbReference type="ARBA" id="ARBA00022741"/>
    </source>
</evidence>
<gene>
    <name evidence="4" type="ORF">ABKW32_08575</name>
</gene>
<accession>A0ABV0KZ86</accession>
<evidence type="ECO:0000259" key="3">
    <source>
        <dbReference type="Pfam" id="PF06414"/>
    </source>
</evidence>
<protein>
    <submittedName>
        <fullName evidence="4">Zeta toxin family protein</fullName>
    </submittedName>
</protein>
<reference evidence="4 5" key="1">
    <citation type="submission" date="2024-05" db="EMBL/GenBank/DDBJ databases">
        <authorList>
            <person name="Busch G.E."/>
            <person name="Sharma I."/>
        </authorList>
    </citation>
    <scope>NUCLEOTIDE SEQUENCE [LARGE SCALE GENOMIC DNA]</scope>
    <source>
        <strain evidence="4 5">23GB23</strain>
    </source>
</reference>
<evidence type="ECO:0000313" key="5">
    <source>
        <dbReference type="Proteomes" id="UP001471651"/>
    </source>
</evidence>
<comment type="caution">
    <text evidence="4">The sequence shown here is derived from an EMBL/GenBank/DDBJ whole genome shotgun (WGS) entry which is preliminary data.</text>
</comment>
<keyword evidence="1" id="KW-0547">Nucleotide-binding</keyword>
<keyword evidence="5" id="KW-1185">Reference proteome</keyword>
<proteinExistence type="predicted"/>
<dbReference type="SUPFAM" id="SSF52540">
    <property type="entry name" value="P-loop containing nucleoside triphosphate hydrolases"/>
    <property type="match status" value="1"/>
</dbReference>
<name>A0ABV0KZ86_9GAMM</name>
<dbReference type="Gene3D" id="3.40.50.300">
    <property type="entry name" value="P-loop containing nucleotide triphosphate hydrolases"/>
    <property type="match status" value="1"/>
</dbReference>
<evidence type="ECO:0000256" key="2">
    <source>
        <dbReference type="ARBA" id="ARBA00022840"/>
    </source>
</evidence>
<dbReference type="Pfam" id="PF06414">
    <property type="entry name" value="Zeta_toxin"/>
    <property type="match status" value="1"/>
</dbReference>
<keyword evidence="2" id="KW-0067">ATP-binding</keyword>
<dbReference type="InterPro" id="IPR027417">
    <property type="entry name" value="P-loop_NTPase"/>
</dbReference>
<dbReference type="Proteomes" id="UP001471651">
    <property type="component" value="Unassembled WGS sequence"/>
</dbReference>